<dbReference type="GO" id="GO:0005774">
    <property type="term" value="C:vacuolar membrane"/>
    <property type="evidence" value="ECO:0007669"/>
    <property type="project" value="UniProtKB-SubCell"/>
</dbReference>
<keyword evidence="11" id="KW-0325">Glycoprotein</keyword>
<dbReference type="GO" id="GO:0016887">
    <property type="term" value="F:ATP hydrolysis activity"/>
    <property type="evidence" value="ECO:0007669"/>
    <property type="project" value="InterPro"/>
</dbReference>
<feature type="transmembrane region" description="Helical" evidence="12">
    <location>
        <begin position="860"/>
        <end position="879"/>
    </location>
</feature>
<keyword evidence="10 12" id="KW-0472">Membrane</keyword>
<evidence type="ECO:0000313" key="14">
    <source>
        <dbReference type="EMBL" id="DAZ94668.1"/>
    </source>
</evidence>
<comment type="subcellular location">
    <subcellularLocation>
        <location evidence="2">Cell membrane</location>
        <topology evidence="2">Multi-pass membrane protein</topology>
    </subcellularLocation>
    <subcellularLocation>
        <location evidence="1">Vacuole membrane</location>
        <topology evidence="1">Multi-pass membrane protein</topology>
    </subcellularLocation>
</comment>
<keyword evidence="8" id="KW-0067">ATP-binding</keyword>
<keyword evidence="15" id="KW-1185">Reference proteome</keyword>
<dbReference type="InterPro" id="IPR036640">
    <property type="entry name" value="ABC1_TM_sf"/>
</dbReference>
<dbReference type="SMART" id="SM00382">
    <property type="entry name" value="AAA"/>
    <property type="match status" value="2"/>
</dbReference>
<evidence type="ECO:0000256" key="10">
    <source>
        <dbReference type="ARBA" id="ARBA00023136"/>
    </source>
</evidence>
<feature type="transmembrane region" description="Helical" evidence="12">
    <location>
        <begin position="747"/>
        <end position="772"/>
    </location>
</feature>
<keyword evidence="3" id="KW-0813">Transport</keyword>
<dbReference type="InterPro" id="IPR003439">
    <property type="entry name" value="ABC_transporter-like_ATP-bd"/>
</dbReference>
<keyword evidence="6" id="KW-0677">Repeat</keyword>
<dbReference type="Proteomes" id="UP001146120">
    <property type="component" value="Unassembled WGS sequence"/>
</dbReference>
<feature type="transmembrane region" description="Helical" evidence="12">
    <location>
        <begin position="166"/>
        <end position="186"/>
    </location>
</feature>
<dbReference type="PROSITE" id="PS50893">
    <property type="entry name" value="ABC_TRANSPORTER_2"/>
    <property type="match status" value="2"/>
</dbReference>
<evidence type="ECO:0000256" key="1">
    <source>
        <dbReference type="ARBA" id="ARBA00004128"/>
    </source>
</evidence>
<dbReference type="InterPro" id="IPR027417">
    <property type="entry name" value="P-loop_NTPase"/>
</dbReference>
<feature type="domain" description="ABC transporter" evidence="13">
    <location>
        <begin position="468"/>
        <end position="692"/>
    </location>
</feature>
<evidence type="ECO:0000256" key="3">
    <source>
        <dbReference type="ARBA" id="ARBA00022448"/>
    </source>
</evidence>
<dbReference type="Gene3D" id="3.40.50.300">
    <property type="entry name" value="P-loop containing nucleotide triphosphate hydrolases"/>
    <property type="match status" value="2"/>
</dbReference>
<dbReference type="SUPFAM" id="SSF90123">
    <property type="entry name" value="ABC transporter transmembrane region"/>
    <property type="match status" value="1"/>
</dbReference>
<reference evidence="14" key="1">
    <citation type="submission" date="2022-11" db="EMBL/GenBank/DDBJ databases">
        <authorList>
            <person name="Morgan W.R."/>
            <person name="Tartar A."/>
        </authorList>
    </citation>
    <scope>NUCLEOTIDE SEQUENCE</scope>
    <source>
        <strain evidence="14">ARSEF 373</strain>
    </source>
</reference>
<evidence type="ECO:0000256" key="9">
    <source>
        <dbReference type="ARBA" id="ARBA00022989"/>
    </source>
</evidence>
<dbReference type="EMBL" id="DAKRPA010000239">
    <property type="protein sequence ID" value="DAZ94668.1"/>
    <property type="molecule type" value="Genomic_DNA"/>
</dbReference>
<evidence type="ECO:0000259" key="13">
    <source>
        <dbReference type="PROSITE" id="PS50893"/>
    </source>
</evidence>
<feature type="transmembrane region" description="Helical" evidence="12">
    <location>
        <begin position="332"/>
        <end position="354"/>
    </location>
</feature>
<evidence type="ECO:0000256" key="4">
    <source>
        <dbReference type="ARBA" id="ARBA00022475"/>
    </source>
</evidence>
<feature type="transmembrane region" description="Helical" evidence="12">
    <location>
        <begin position="279"/>
        <end position="312"/>
    </location>
</feature>
<keyword evidence="4" id="KW-1003">Cell membrane</keyword>
<dbReference type="PANTHER" id="PTHR24223:SF443">
    <property type="entry name" value="MULTIDRUG-RESISTANCE LIKE PROTEIN 1, ISOFORM I"/>
    <property type="match status" value="1"/>
</dbReference>
<keyword evidence="9 12" id="KW-1133">Transmembrane helix</keyword>
<feature type="transmembrane region" description="Helical" evidence="12">
    <location>
        <begin position="132"/>
        <end position="154"/>
    </location>
</feature>
<dbReference type="FunFam" id="3.40.50.300:FF:002145">
    <property type="entry name" value="ABC transporter (MsbA subfamily)"/>
    <property type="match status" value="1"/>
</dbReference>
<name>A0AAV2YLH3_9STRA</name>
<dbReference type="SUPFAM" id="SSF52540">
    <property type="entry name" value="P-loop containing nucleoside triphosphate hydrolases"/>
    <property type="match status" value="2"/>
</dbReference>
<dbReference type="InterPro" id="IPR050173">
    <property type="entry name" value="ABC_transporter_C-like"/>
</dbReference>
<evidence type="ECO:0000313" key="15">
    <source>
        <dbReference type="Proteomes" id="UP001146120"/>
    </source>
</evidence>
<dbReference type="GO" id="GO:0042626">
    <property type="term" value="F:ATPase-coupled transmembrane transporter activity"/>
    <property type="evidence" value="ECO:0007669"/>
    <property type="project" value="TreeGrafter"/>
</dbReference>
<dbReference type="PANTHER" id="PTHR24223">
    <property type="entry name" value="ATP-BINDING CASSETTE SUB-FAMILY C"/>
    <property type="match status" value="1"/>
</dbReference>
<protein>
    <recommendedName>
        <fullName evidence="13">ABC transporter domain-containing protein</fullName>
    </recommendedName>
</protein>
<sequence>RSTRSFMATAQVADYGTIAAVEDDSALVYGAAAIKNEHPECTCSWLAWLLFWFHEDVMTQLEGRSPSSSSTWLRRMCASRRARLRSMDQIAPLPADYQCSHARTKLGLALQTPCRGLWCLIWIMERRRLLRISAWAVLGTLANASAGALLLLLIKTLTIVPSSPAFASLCWQIVLLQFAHVMAVVADEHAALETIKTNICVSGALQSFLIEYVLSNPLAACDSESRSVGSDEDVEEETNAGPPHTLFNVWKKHIENLSTSLSCYCQLFPQLAAIIGDWLLLEALVGAGIGTMTVLVCLLLNCCVGCALAMHAEANARWFTLHRVTAQKIHHYFKWLLSIRLYAWDAVLAARVLAARKREHPVHYRALIYQIIGLGMTFGTSRLAVGLVLLARMTQGSTISINAVFAVALFAERMSNELHDLSRCLVHLKNGHSSAQALDPIVIKPLVPVVNHRPPIPSSSPTNTPPVIALEHVVIVCRDSPLLQNVTFSVQPGELVLIHGSAGAGKSMLLHAITGSAHTQGGWRRVAPGTTIAYCAQEHWLQTKTIRDNIVFGLPFDESKYMTVVAACSLLHDLRALPGGDQTVVGPLGAAVSGGQRARIALARACYADADVYLLDCTLDCLDPIVQTDVFDKCVHQLLQTKTVLLVTHNPELLSKDVADRVLEVRDASVYETRVRPRRKDQQVQPLRVAFPSWSQGQHRPPIVSEVWSPTPSEDSDWEATSKLRDSISRGIQSPLDKLRAAEGASVWKVGVFVGSSALVMTLYAVTILWMTYKLQSGVSTRSVLCYCAIVVVSIGCIIASNTVIAQVFTANLDGASYVCSLGPATRSRLVVEAEHLLDLQHRQQYACAVQHSYSQVCYGFLHGWFLLLVLWISGWSTASPAERLFVLFCAVRLPSLFRRVDTGLANLSFTAASADRIESMLAQAAPDDDVSQLSAANVPAGWPTEGNVRFDKVWFEYPCSQFRPVAVLRNVTFDVNGGDKVGIVGRSGSGKSSIAMALFRAHELTSGRIVVDGVDISTMSVTDLRKALCIIPQSPVFYRCTLREYLDPNHEFDDSELWRSLHCVGLAGRSDAQVRSLGSKMTDDGTNWSSGQRQLLSLARAVLKPSRVLMLDEAFGALDQARDESVLQVVHREFGQSTMFVITHRMDQVLDFDRVIVMDDGRVVEMGIAHELLTNPDSRFFELLETSPLTM</sequence>
<evidence type="ECO:0000256" key="6">
    <source>
        <dbReference type="ARBA" id="ARBA00022737"/>
    </source>
</evidence>
<feature type="transmembrane region" description="Helical" evidence="12">
    <location>
        <begin position="784"/>
        <end position="809"/>
    </location>
</feature>
<feature type="non-terminal residue" evidence="14">
    <location>
        <position position="1"/>
    </location>
</feature>
<evidence type="ECO:0000256" key="2">
    <source>
        <dbReference type="ARBA" id="ARBA00004651"/>
    </source>
</evidence>
<comment type="caution">
    <text evidence="14">The sequence shown here is derived from an EMBL/GenBank/DDBJ whole genome shotgun (WGS) entry which is preliminary data.</text>
</comment>
<feature type="transmembrane region" description="Helical" evidence="12">
    <location>
        <begin position="366"/>
        <end position="391"/>
    </location>
</feature>
<evidence type="ECO:0000256" key="7">
    <source>
        <dbReference type="ARBA" id="ARBA00022741"/>
    </source>
</evidence>
<dbReference type="InterPro" id="IPR003593">
    <property type="entry name" value="AAA+_ATPase"/>
</dbReference>
<dbReference type="Gene3D" id="1.20.1560.10">
    <property type="entry name" value="ABC transporter type 1, transmembrane domain"/>
    <property type="match status" value="1"/>
</dbReference>
<evidence type="ECO:0000256" key="5">
    <source>
        <dbReference type="ARBA" id="ARBA00022692"/>
    </source>
</evidence>
<evidence type="ECO:0000256" key="8">
    <source>
        <dbReference type="ARBA" id="ARBA00022840"/>
    </source>
</evidence>
<evidence type="ECO:0000256" key="12">
    <source>
        <dbReference type="SAM" id="Phobius"/>
    </source>
</evidence>
<accession>A0AAV2YLH3</accession>
<keyword evidence="7" id="KW-0547">Nucleotide-binding</keyword>
<dbReference type="Pfam" id="PF00005">
    <property type="entry name" value="ABC_tran"/>
    <property type="match status" value="2"/>
</dbReference>
<keyword evidence="5 12" id="KW-0812">Transmembrane</keyword>
<dbReference type="GO" id="GO:0005886">
    <property type="term" value="C:plasma membrane"/>
    <property type="evidence" value="ECO:0007669"/>
    <property type="project" value="UniProtKB-SubCell"/>
</dbReference>
<reference evidence="14" key="2">
    <citation type="journal article" date="2023" name="Microbiol Resour">
        <title>Decontamination and Annotation of the Draft Genome Sequence of the Oomycete Lagenidium giganteum ARSEF 373.</title>
        <authorList>
            <person name="Morgan W.R."/>
            <person name="Tartar A."/>
        </authorList>
    </citation>
    <scope>NUCLEOTIDE SEQUENCE</scope>
    <source>
        <strain evidence="14">ARSEF 373</strain>
    </source>
</reference>
<evidence type="ECO:0000256" key="11">
    <source>
        <dbReference type="ARBA" id="ARBA00023180"/>
    </source>
</evidence>
<dbReference type="CDD" id="cd03244">
    <property type="entry name" value="ABCC_MRP_domain2"/>
    <property type="match status" value="1"/>
</dbReference>
<dbReference type="GO" id="GO:0005524">
    <property type="term" value="F:ATP binding"/>
    <property type="evidence" value="ECO:0007669"/>
    <property type="project" value="UniProtKB-KW"/>
</dbReference>
<dbReference type="AlphaFoldDB" id="A0AAV2YLH3"/>
<proteinExistence type="predicted"/>
<feature type="domain" description="ABC transporter" evidence="13">
    <location>
        <begin position="949"/>
        <end position="1186"/>
    </location>
</feature>
<organism evidence="14 15">
    <name type="scientific">Lagenidium giganteum</name>
    <dbReference type="NCBI Taxonomy" id="4803"/>
    <lineage>
        <taxon>Eukaryota</taxon>
        <taxon>Sar</taxon>
        <taxon>Stramenopiles</taxon>
        <taxon>Oomycota</taxon>
        <taxon>Peronosporomycetes</taxon>
        <taxon>Pythiales</taxon>
        <taxon>Pythiaceae</taxon>
    </lineage>
</organism>
<gene>
    <name evidence="14" type="ORF">N0F65_000948</name>
</gene>